<comment type="caution">
    <text evidence="1">The sequence shown here is derived from an EMBL/GenBank/DDBJ whole genome shotgun (WGS) entry which is preliminary data.</text>
</comment>
<dbReference type="EMBL" id="JAPNUD010000020">
    <property type="protein sequence ID" value="MDA0641082.1"/>
    <property type="molecule type" value="Genomic_DNA"/>
</dbReference>
<protein>
    <submittedName>
        <fullName evidence="1">Uncharacterized protein</fullName>
    </submittedName>
</protein>
<evidence type="ECO:0000313" key="1">
    <source>
        <dbReference type="EMBL" id="MDA0641082.1"/>
    </source>
</evidence>
<accession>A0ABT4SUZ6</accession>
<dbReference type="RefSeq" id="WP_271276098.1">
    <property type="nucleotide sequence ID" value="NZ_JAPNUD010000020.1"/>
</dbReference>
<gene>
    <name evidence="1" type="ORF">OUY24_10680</name>
</gene>
<keyword evidence="2" id="KW-1185">Reference proteome</keyword>
<reference evidence="1 2" key="1">
    <citation type="submission" date="2022-11" db="EMBL/GenBank/DDBJ databases">
        <title>Nonomuraea corallina sp. nov., a new species of the genus Nonomuraea isolated from sea side sediment in Thai sea.</title>
        <authorList>
            <person name="Ngamcharungchit C."/>
            <person name="Matsumoto A."/>
            <person name="Suriyachadkun C."/>
            <person name="Panbangred W."/>
            <person name="Inahashi Y."/>
            <person name="Intra B."/>
        </authorList>
    </citation>
    <scope>NUCLEOTIDE SEQUENCE [LARGE SCALE GENOMIC DNA]</scope>
    <source>
        <strain evidence="1 2">DSM 43553</strain>
    </source>
</reference>
<sequence length="42" mass="5035">MKSELLLRPVFHRLEHRIRAHVLICWLALLRTRVAERGCGQR</sequence>
<name>A0ABT4SUZ6_9ACTN</name>
<organism evidence="1 2">
    <name type="scientific">Nonomuraea ferruginea</name>
    <dbReference type="NCBI Taxonomy" id="46174"/>
    <lineage>
        <taxon>Bacteria</taxon>
        <taxon>Bacillati</taxon>
        <taxon>Actinomycetota</taxon>
        <taxon>Actinomycetes</taxon>
        <taxon>Streptosporangiales</taxon>
        <taxon>Streptosporangiaceae</taxon>
        <taxon>Nonomuraea</taxon>
    </lineage>
</organism>
<dbReference type="Proteomes" id="UP001212498">
    <property type="component" value="Unassembled WGS sequence"/>
</dbReference>
<proteinExistence type="predicted"/>
<evidence type="ECO:0000313" key="2">
    <source>
        <dbReference type="Proteomes" id="UP001212498"/>
    </source>
</evidence>